<dbReference type="Proteomes" id="UP000278006">
    <property type="component" value="Unassembled WGS sequence"/>
</dbReference>
<protein>
    <submittedName>
        <fullName evidence="6">GntR family transcriptional regulator</fullName>
    </submittedName>
</protein>
<proteinExistence type="predicted"/>
<gene>
    <name evidence="6" type="ORF">D8I35_01985</name>
</gene>
<reference evidence="6 7" key="1">
    <citation type="submission" date="2018-10" db="EMBL/GenBank/DDBJ databases">
        <title>Draft genome of Cortibacter populi DSM10536.</title>
        <authorList>
            <person name="Bernier A.-M."/>
            <person name="Bernard K."/>
        </authorList>
    </citation>
    <scope>NUCLEOTIDE SEQUENCE [LARGE SCALE GENOMIC DNA]</scope>
    <source>
        <strain evidence="6 7">DSM 105136</strain>
    </source>
</reference>
<dbReference type="InterPro" id="IPR036388">
    <property type="entry name" value="WH-like_DNA-bd_sf"/>
</dbReference>
<evidence type="ECO:0000256" key="1">
    <source>
        <dbReference type="ARBA" id="ARBA00023015"/>
    </source>
</evidence>
<dbReference type="InterPro" id="IPR000524">
    <property type="entry name" value="Tscrpt_reg_HTH_GntR"/>
</dbReference>
<dbReference type="PRINTS" id="PR00035">
    <property type="entry name" value="HTHGNTR"/>
</dbReference>
<dbReference type="Gene3D" id="1.10.10.10">
    <property type="entry name" value="Winged helix-like DNA-binding domain superfamily/Winged helix DNA-binding domain"/>
    <property type="match status" value="1"/>
</dbReference>
<sequence>MDQRSSASSTVRCRSGSVQSRHPEHRLTEALDRDQATPLYVQVAALLRREILAHHYGDGGALPSEAHLQRRFGISRVTTRQALQLLADDGLVQKRQGKGTYVSSDHVRHALGKARGFYDELVCQGVTPQTELLFWGPSSEAHEEGLGTRLERLYRLDGAPIALVQAWLPDEALLLGRESAEQMTIYGLVEEGLKRRIVSAESSIGAKVPDLTSAGHLGLEGNGGFVLTLSRRSHDALGALCERALFLVRPERYEFVLRSEGRAPGTNMRIRHA</sequence>
<dbReference type="GO" id="GO:0003700">
    <property type="term" value="F:DNA-binding transcription factor activity"/>
    <property type="evidence" value="ECO:0007669"/>
    <property type="project" value="InterPro"/>
</dbReference>
<dbReference type="CDD" id="cd07377">
    <property type="entry name" value="WHTH_GntR"/>
    <property type="match status" value="1"/>
</dbReference>
<dbReference type="PANTHER" id="PTHR44846:SF1">
    <property type="entry name" value="MANNOSYL-D-GLYCERATE TRANSPORT_METABOLISM SYSTEM REPRESSOR MNGR-RELATED"/>
    <property type="match status" value="1"/>
</dbReference>
<dbReference type="PROSITE" id="PS50949">
    <property type="entry name" value="HTH_GNTR"/>
    <property type="match status" value="1"/>
</dbReference>
<dbReference type="InterPro" id="IPR036390">
    <property type="entry name" value="WH_DNA-bd_sf"/>
</dbReference>
<comment type="caution">
    <text evidence="6">The sequence shown here is derived from an EMBL/GenBank/DDBJ whole genome shotgun (WGS) entry which is preliminary data.</text>
</comment>
<evidence type="ECO:0000256" key="2">
    <source>
        <dbReference type="ARBA" id="ARBA00023125"/>
    </source>
</evidence>
<feature type="domain" description="HTH gntR-type" evidence="5">
    <location>
        <begin position="37"/>
        <end position="105"/>
    </location>
</feature>
<dbReference type="Pfam" id="PF00392">
    <property type="entry name" value="GntR"/>
    <property type="match status" value="1"/>
</dbReference>
<accession>A0A3M6QY32</accession>
<dbReference type="SUPFAM" id="SSF46785">
    <property type="entry name" value="Winged helix' DNA-binding domain"/>
    <property type="match status" value="1"/>
</dbReference>
<evidence type="ECO:0000259" key="5">
    <source>
        <dbReference type="PROSITE" id="PS50949"/>
    </source>
</evidence>
<feature type="compositionally biased region" description="Basic and acidic residues" evidence="4">
    <location>
        <begin position="21"/>
        <end position="30"/>
    </location>
</feature>
<dbReference type="InterPro" id="IPR011663">
    <property type="entry name" value="UTRA"/>
</dbReference>
<dbReference type="GO" id="GO:0045892">
    <property type="term" value="P:negative regulation of DNA-templated transcription"/>
    <property type="evidence" value="ECO:0007669"/>
    <property type="project" value="TreeGrafter"/>
</dbReference>
<keyword evidence="2" id="KW-0238">DNA-binding</keyword>
<dbReference type="GO" id="GO:0003677">
    <property type="term" value="F:DNA binding"/>
    <property type="evidence" value="ECO:0007669"/>
    <property type="project" value="UniProtKB-KW"/>
</dbReference>
<evidence type="ECO:0000256" key="3">
    <source>
        <dbReference type="ARBA" id="ARBA00023163"/>
    </source>
</evidence>
<keyword evidence="7" id="KW-1185">Reference proteome</keyword>
<dbReference type="AlphaFoldDB" id="A0A3M6QY32"/>
<evidence type="ECO:0000313" key="7">
    <source>
        <dbReference type="Proteomes" id="UP000278006"/>
    </source>
</evidence>
<organism evidence="6 7">
    <name type="scientific">Corticibacter populi</name>
    <dbReference type="NCBI Taxonomy" id="1550736"/>
    <lineage>
        <taxon>Bacteria</taxon>
        <taxon>Pseudomonadati</taxon>
        <taxon>Pseudomonadota</taxon>
        <taxon>Betaproteobacteria</taxon>
        <taxon>Burkholderiales</taxon>
        <taxon>Comamonadaceae</taxon>
        <taxon>Corticibacter</taxon>
    </lineage>
</organism>
<keyword evidence="3" id="KW-0804">Transcription</keyword>
<dbReference type="Gene3D" id="3.40.1410.10">
    <property type="entry name" value="Chorismate lyase-like"/>
    <property type="match status" value="1"/>
</dbReference>
<dbReference type="SMART" id="SM00345">
    <property type="entry name" value="HTH_GNTR"/>
    <property type="match status" value="1"/>
</dbReference>
<dbReference type="SMART" id="SM00866">
    <property type="entry name" value="UTRA"/>
    <property type="match status" value="1"/>
</dbReference>
<feature type="region of interest" description="Disordered" evidence="4">
    <location>
        <begin position="1"/>
        <end position="30"/>
    </location>
</feature>
<dbReference type="InterPro" id="IPR050679">
    <property type="entry name" value="Bact_HTH_transcr_reg"/>
</dbReference>
<name>A0A3M6QY32_9BURK</name>
<dbReference type="SUPFAM" id="SSF64288">
    <property type="entry name" value="Chorismate lyase-like"/>
    <property type="match status" value="1"/>
</dbReference>
<feature type="compositionally biased region" description="Polar residues" evidence="4">
    <location>
        <begin position="1"/>
        <end position="20"/>
    </location>
</feature>
<dbReference type="InterPro" id="IPR028978">
    <property type="entry name" value="Chorismate_lyase_/UTRA_dom_sf"/>
</dbReference>
<evidence type="ECO:0000256" key="4">
    <source>
        <dbReference type="SAM" id="MobiDB-lite"/>
    </source>
</evidence>
<evidence type="ECO:0000313" key="6">
    <source>
        <dbReference type="EMBL" id="RMX07918.1"/>
    </source>
</evidence>
<dbReference type="OrthoDB" id="8582866at2"/>
<dbReference type="PANTHER" id="PTHR44846">
    <property type="entry name" value="MANNOSYL-D-GLYCERATE TRANSPORT/METABOLISM SYSTEM REPRESSOR MNGR-RELATED"/>
    <property type="match status" value="1"/>
</dbReference>
<dbReference type="Pfam" id="PF07702">
    <property type="entry name" value="UTRA"/>
    <property type="match status" value="1"/>
</dbReference>
<dbReference type="EMBL" id="RDQO01000001">
    <property type="protein sequence ID" value="RMX07918.1"/>
    <property type="molecule type" value="Genomic_DNA"/>
</dbReference>
<keyword evidence="1" id="KW-0805">Transcription regulation</keyword>